<keyword evidence="22" id="KW-1185">Reference proteome</keyword>
<reference evidence="21" key="1">
    <citation type="submission" date="2022-06" db="EMBL/GenBank/DDBJ databases">
        <title>Whole genome shotgun sequencing (WGS) of Rathayibacter sp. ZW T2_19, isolated from stored onions (Allium cepa).</title>
        <authorList>
            <person name="Stoll D.A."/>
            <person name="Huch M."/>
        </authorList>
    </citation>
    <scope>NUCLEOTIDE SEQUENCE</scope>
    <source>
        <strain evidence="21">ZW T2_19</strain>
    </source>
</reference>
<dbReference type="GO" id="GO:0009401">
    <property type="term" value="P:phosphoenolpyruvate-dependent sugar phosphotransferase system"/>
    <property type="evidence" value="ECO:0007669"/>
    <property type="project" value="UniProtKB-KW"/>
</dbReference>
<comment type="cofactor">
    <cofactor evidence="2">
        <name>Mg(2+)</name>
        <dbReference type="ChEBI" id="CHEBI:18420"/>
    </cofactor>
</comment>
<gene>
    <name evidence="21" type="primary">ptsP</name>
    <name evidence="21" type="ORF">NB037_04515</name>
</gene>
<evidence type="ECO:0000256" key="17">
    <source>
        <dbReference type="SAM" id="MobiDB-lite"/>
    </source>
</evidence>
<evidence type="ECO:0000256" key="9">
    <source>
        <dbReference type="ARBA" id="ARBA00022490"/>
    </source>
</evidence>
<keyword evidence="11 21" id="KW-0808">Transferase</keyword>
<dbReference type="Gene3D" id="3.20.20.60">
    <property type="entry name" value="Phosphoenolpyruvate-binding domains"/>
    <property type="match status" value="1"/>
</dbReference>
<organism evidence="21 22">
    <name type="scientific">Rathayibacter rubneri</name>
    <dbReference type="NCBI Taxonomy" id="2950106"/>
    <lineage>
        <taxon>Bacteria</taxon>
        <taxon>Bacillati</taxon>
        <taxon>Actinomycetota</taxon>
        <taxon>Actinomycetes</taxon>
        <taxon>Micrococcales</taxon>
        <taxon>Microbacteriaceae</taxon>
        <taxon>Rathayibacter</taxon>
    </lineage>
</organism>
<dbReference type="Pfam" id="PF02896">
    <property type="entry name" value="PEP-utilizers_C"/>
    <property type="match status" value="1"/>
</dbReference>
<dbReference type="Pfam" id="PF05524">
    <property type="entry name" value="PEP-utilisers_N"/>
    <property type="match status" value="1"/>
</dbReference>
<dbReference type="InterPro" id="IPR008279">
    <property type="entry name" value="PEP-util_enz_mobile_dom"/>
</dbReference>
<dbReference type="EMBL" id="JAMRYM010000010">
    <property type="protein sequence ID" value="MCM6761676.1"/>
    <property type="molecule type" value="Genomic_DNA"/>
</dbReference>
<dbReference type="InterPro" id="IPR008731">
    <property type="entry name" value="PTS_EIN"/>
</dbReference>
<evidence type="ECO:0000256" key="14">
    <source>
        <dbReference type="ARBA" id="ARBA00022777"/>
    </source>
</evidence>
<dbReference type="Pfam" id="PF00391">
    <property type="entry name" value="PEP-utilizers"/>
    <property type="match status" value="1"/>
</dbReference>
<evidence type="ECO:0000256" key="8">
    <source>
        <dbReference type="ARBA" id="ARBA00022448"/>
    </source>
</evidence>
<dbReference type="InterPro" id="IPR000121">
    <property type="entry name" value="PEP_util_C"/>
</dbReference>
<comment type="caution">
    <text evidence="21">The sequence shown here is derived from an EMBL/GenBank/DDBJ whole genome shotgun (WGS) entry which is preliminary data.</text>
</comment>
<evidence type="ECO:0000256" key="13">
    <source>
        <dbReference type="ARBA" id="ARBA00022723"/>
    </source>
</evidence>
<dbReference type="InterPro" id="IPR015813">
    <property type="entry name" value="Pyrv/PenolPyrv_kinase-like_dom"/>
</dbReference>
<evidence type="ECO:0000256" key="2">
    <source>
        <dbReference type="ARBA" id="ARBA00001946"/>
    </source>
</evidence>
<dbReference type="PANTHER" id="PTHR46244:SF3">
    <property type="entry name" value="PHOSPHOENOLPYRUVATE-PROTEIN PHOSPHOTRANSFERASE"/>
    <property type="match status" value="1"/>
</dbReference>
<name>A0A9X2DWU7_9MICO</name>
<dbReference type="GO" id="GO:0005737">
    <property type="term" value="C:cytoplasm"/>
    <property type="evidence" value="ECO:0007669"/>
    <property type="project" value="UniProtKB-SubCell"/>
</dbReference>
<sequence length="500" mass="51991">MTLSTPSTAYASAKLQGTGVGRGLALGPVLRMPEPLPEPEDVASTRTPVQEEERAVSSLSATAATIRHRGERAGGSAKDVLDAQALMAEDPSLADDVKARIANGKTAERAVHEAFAGFRDLLVAMGGYMAERATDLDDVSQRVVAHLRGVAAPGVPESDEPFVLVARDLAPADTALLDLDKVLGLVTSDGGPTSHTAILAREKSITAIVGTTGALDLRDGQLVILDATTGVVTVNPSDVEITEAKAAITERAERLAAPVVPGALADGHAVPLLANLGSADGAQGAVELGAEGVGLFRTEFLFLDAKTAPTVAEQAEQYTRLLAAFPGKKVVVRALDAGADKPLSFLNDDHEENPALGLRGLRALRASEQILRDQLTALAQADAATDADLWVMAPMVATVDETRYFTTMARELGIRTAGVMVEVPSSALLADRILGVADFASIGTNDLTQYTLAADRMLGTVSAYQDPWHPAVLRLVGEVGRAGAALSVESASSANRFASS</sequence>
<evidence type="ECO:0000259" key="20">
    <source>
        <dbReference type="Pfam" id="PF05524"/>
    </source>
</evidence>
<dbReference type="EC" id="2.7.3.9" evidence="6"/>
<keyword evidence="12" id="KW-0598">Phosphotransferase system</keyword>
<dbReference type="GO" id="GO:0008965">
    <property type="term" value="F:phosphoenolpyruvate-protein phosphotransferase activity"/>
    <property type="evidence" value="ECO:0007669"/>
    <property type="project" value="UniProtKB-EC"/>
</dbReference>
<evidence type="ECO:0000256" key="11">
    <source>
        <dbReference type="ARBA" id="ARBA00022679"/>
    </source>
</evidence>
<dbReference type="SUPFAM" id="SSF51621">
    <property type="entry name" value="Phosphoenolpyruvate/pyruvate domain"/>
    <property type="match status" value="1"/>
</dbReference>
<dbReference type="InterPro" id="IPR018274">
    <property type="entry name" value="PEP_util_AS"/>
</dbReference>
<evidence type="ECO:0000256" key="7">
    <source>
        <dbReference type="ARBA" id="ARBA00016544"/>
    </source>
</evidence>
<feature type="domain" description="PEP-utilising enzyme C-terminal" evidence="19">
    <location>
        <begin position="260"/>
        <end position="482"/>
    </location>
</feature>
<evidence type="ECO:0000256" key="4">
    <source>
        <dbReference type="ARBA" id="ARBA00004496"/>
    </source>
</evidence>
<evidence type="ECO:0000256" key="12">
    <source>
        <dbReference type="ARBA" id="ARBA00022683"/>
    </source>
</evidence>
<dbReference type="AlphaFoldDB" id="A0A9X2DWU7"/>
<evidence type="ECO:0000313" key="22">
    <source>
        <dbReference type="Proteomes" id="UP001155240"/>
    </source>
</evidence>
<feature type="non-terminal residue" evidence="21">
    <location>
        <position position="500"/>
    </location>
</feature>
<dbReference type="RefSeq" id="WP_251944127.1">
    <property type="nucleotide sequence ID" value="NZ_JAMRYM010000010.1"/>
</dbReference>
<feature type="domain" description="PEP-utilising enzyme mobile" evidence="18">
    <location>
        <begin position="160"/>
        <end position="230"/>
    </location>
</feature>
<evidence type="ECO:0000259" key="19">
    <source>
        <dbReference type="Pfam" id="PF02896"/>
    </source>
</evidence>
<dbReference type="GO" id="GO:0016301">
    <property type="term" value="F:kinase activity"/>
    <property type="evidence" value="ECO:0007669"/>
    <property type="project" value="UniProtKB-KW"/>
</dbReference>
<evidence type="ECO:0000256" key="16">
    <source>
        <dbReference type="ARBA" id="ARBA00033235"/>
    </source>
</evidence>
<comment type="function">
    <text evidence="3">General (non sugar-specific) component of the phosphoenolpyruvate-dependent sugar phosphotransferase system (sugar PTS). This major carbohydrate active-transport system catalyzes the phosphorylation of incoming sugar substrates concomitantly with their translocation across the cell membrane. Enzyme I transfers the phosphoryl group from phosphoenolpyruvate (PEP) to the phosphoryl carrier protein (HPr).</text>
</comment>
<dbReference type="Proteomes" id="UP001155240">
    <property type="component" value="Unassembled WGS sequence"/>
</dbReference>
<evidence type="ECO:0000256" key="1">
    <source>
        <dbReference type="ARBA" id="ARBA00000683"/>
    </source>
</evidence>
<comment type="subcellular location">
    <subcellularLocation>
        <location evidence="4">Cytoplasm</location>
    </subcellularLocation>
</comment>
<evidence type="ECO:0000256" key="3">
    <source>
        <dbReference type="ARBA" id="ARBA00002728"/>
    </source>
</evidence>
<dbReference type="NCBIfam" id="TIGR01417">
    <property type="entry name" value="PTS_I_fam"/>
    <property type="match status" value="1"/>
</dbReference>
<dbReference type="SUPFAM" id="SSF52009">
    <property type="entry name" value="Phosphohistidine domain"/>
    <property type="match status" value="1"/>
</dbReference>
<dbReference type="PROSITE" id="PS00370">
    <property type="entry name" value="PEP_ENZYMES_PHOS_SITE"/>
    <property type="match status" value="1"/>
</dbReference>
<proteinExistence type="inferred from homology"/>
<keyword evidence="15" id="KW-0460">Magnesium</keyword>
<dbReference type="InterPro" id="IPR006318">
    <property type="entry name" value="PTS_EI-like"/>
</dbReference>
<dbReference type="PANTHER" id="PTHR46244">
    <property type="entry name" value="PHOSPHOENOLPYRUVATE-PROTEIN PHOSPHOTRANSFERASE"/>
    <property type="match status" value="1"/>
</dbReference>
<feature type="region of interest" description="Disordered" evidence="17">
    <location>
        <begin position="26"/>
        <end position="60"/>
    </location>
</feature>
<feature type="domain" description="Phosphotransferase system enzyme I N-terminal" evidence="20">
    <location>
        <begin position="16"/>
        <end position="132"/>
    </location>
</feature>
<dbReference type="InterPro" id="IPR036637">
    <property type="entry name" value="Phosphohistidine_dom_sf"/>
</dbReference>
<dbReference type="PRINTS" id="PR01736">
    <property type="entry name" value="PHPHTRNFRASE"/>
</dbReference>
<evidence type="ECO:0000256" key="10">
    <source>
        <dbReference type="ARBA" id="ARBA00022597"/>
    </source>
</evidence>
<evidence type="ECO:0000256" key="5">
    <source>
        <dbReference type="ARBA" id="ARBA00007837"/>
    </source>
</evidence>
<comment type="catalytic activity">
    <reaction evidence="1">
        <text>L-histidyl-[protein] + phosphoenolpyruvate = N(pros)-phospho-L-histidyl-[protein] + pyruvate</text>
        <dbReference type="Rhea" id="RHEA:23880"/>
        <dbReference type="Rhea" id="RHEA-COMP:9745"/>
        <dbReference type="Rhea" id="RHEA-COMP:9746"/>
        <dbReference type="ChEBI" id="CHEBI:15361"/>
        <dbReference type="ChEBI" id="CHEBI:29979"/>
        <dbReference type="ChEBI" id="CHEBI:58702"/>
        <dbReference type="ChEBI" id="CHEBI:64837"/>
        <dbReference type="EC" id="2.7.3.9"/>
    </reaction>
</comment>
<dbReference type="GO" id="GO:0046872">
    <property type="term" value="F:metal ion binding"/>
    <property type="evidence" value="ECO:0007669"/>
    <property type="project" value="UniProtKB-KW"/>
</dbReference>
<protein>
    <recommendedName>
        <fullName evidence="7">Phosphoenolpyruvate-protein phosphotransferase</fullName>
        <ecNumber evidence="6">2.7.3.9</ecNumber>
    </recommendedName>
    <alternativeName>
        <fullName evidence="16">Phosphotransferase system, enzyme I</fullName>
    </alternativeName>
</protein>
<comment type="similarity">
    <text evidence="5">Belongs to the PEP-utilizing enzyme family.</text>
</comment>
<accession>A0A9X2DWU7</accession>
<dbReference type="SUPFAM" id="SSF47831">
    <property type="entry name" value="Enzyme I of the PEP:sugar phosphotransferase system HPr-binding (sub)domain"/>
    <property type="match status" value="1"/>
</dbReference>
<dbReference type="InterPro" id="IPR050499">
    <property type="entry name" value="PEP-utilizing_PTS_enzyme"/>
</dbReference>
<keyword evidence="9" id="KW-0963">Cytoplasm</keyword>
<evidence type="ECO:0000259" key="18">
    <source>
        <dbReference type="Pfam" id="PF00391"/>
    </source>
</evidence>
<keyword evidence="13" id="KW-0479">Metal-binding</keyword>
<dbReference type="InterPro" id="IPR040442">
    <property type="entry name" value="Pyrv_kinase-like_dom_sf"/>
</dbReference>
<evidence type="ECO:0000313" key="21">
    <source>
        <dbReference type="EMBL" id="MCM6761676.1"/>
    </source>
</evidence>
<dbReference type="Gene3D" id="3.50.30.10">
    <property type="entry name" value="Phosphohistidine domain"/>
    <property type="match status" value="1"/>
</dbReference>
<dbReference type="InterPro" id="IPR036618">
    <property type="entry name" value="PtsI_HPr-bd_sf"/>
</dbReference>
<keyword evidence="14" id="KW-0418">Kinase</keyword>
<evidence type="ECO:0000256" key="15">
    <source>
        <dbReference type="ARBA" id="ARBA00022842"/>
    </source>
</evidence>
<keyword evidence="8" id="KW-0813">Transport</keyword>
<dbReference type="Gene3D" id="1.10.274.10">
    <property type="entry name" value="PtsI, HPr-binding domain"/>
    <property type="match status" value="1"/>
</dbReference>
<evidence type="ECO:0000256" key="6">
    <source>
        <dbReference type="ARBA" id="ARBA00012232"/>
    </source>
</evidence>
<keyword evidence="10" id="KW-0762">Sugar transport</keyword>